<dbReference type="EMBL" id="JACHKY010000007">
    <property type="protein sequence ID" value="MBB4799736.1"/>
    <property type="molecule type" value="Genomic_DNA"/>
</dbReference>
<dbReference type="SUPFAM" id="SSF58104">
    <property type="entry name" value="Methyl-accepting chemotaxis protein (MCP) signaling domain"/>
    <property type="match status" value="1"/>
</dbReference>
<dbReference type="Proteomes" id="UP000539957">
    <property type="component" value="Unassembled WGS sequence"/>
</dbReference>
<dbReference type="AlphaFoldDB" id="A0A7W7ISK4"/>
<dbReference type="SMART" id="SM00283">
    <property type="entry name" value="MA"/>
    <property type="match status" value="1"/>
</dbReference>
<dbReference type="RefSeq" id="WP_184273572.1">
    <property type="nucleotide sequence ID" value="NZ_JACHKY010000007.1"/>
</dbReference>
<name>A0A7W7ISK4_9CAUL</name>
<proteinExistence type="inferred from homology"/>
<organism evidence="7 8">
    <name type="scientific">Brevundimonas bullata</name>
    <dbReference type="NCBI Taxonomy" id="13160"/>
    <lineage>
        <taxon>Bacteria</taxon>
        <taxon>Pseudomonadati</taxon>
        <taxon>Pseudomonadota</taxon>
        <taxon>Alphaproteobacteria</taxon>
        <taxon>Caulobacterales</taxon>
        <taxon>Caulobacteraceae</taxon>
        <taxon>Brevundimonas</taxon>
    </lineage>
</organism>
<dbReference type="PROSITE" id="PS50111">
    <property type="entry name" value="CHEMOTAXIS_TRANSDUC_2"/>
    <property type="match status" value="1"/>
</dbReference>
<comment type="similarity">
    <text evidence="2">Belongs to the methyl-accepting chemotaxis (MCP) protein family.</text>
</comment>
<evidence type="ECO:0000256" key="2">
    <source>
        <dbReference type="ARBA" id="ARBA00029447"/>
    </source>
</evidence>
<dbReference type="CDD" id="cd11386">
    <property type="entry name" value="MCP_signal"/>
    <property type="match status" value="1"/>
</dbReference>
<evidence type="ECO:0000256" key="3">
    <source>
        <dbReference type="PROSITE-ProRule" id="PRU00284"/>
    </source>
</evidence>
<dbReference type="PANTHER" id="PTHR43531:SF11">
    <property type="entry name" value="METHYL-ACCEPTING CHEMOTAXIS PROTEIN 3"/>
    <property type="match status" value="1"/>
</dbReference>
<dbReference type="InterPro" id="IPR013656">
    <property type="entry name" value="PAS_4"/>
</dbReference>
<evidence type="ECO:0000259" key="6">
    <source>
        <dbReference type="PROSITE" id="PS50885"/>
    </source>
</evidence>
<dbReference type="InterPro" id="IPR004089">
    <property type="entry name" value="MCPsignal_dom"/>
</dbReference>
<dbReference type="InterPro" id="IPR004090">
    <property type="entry name" value="Chemotax_Me-accpt_rcpt"/>
</dbReference>
<evidence type="ECO:0000256" key="1">
    <source>
        <dbReference type="ARBA" id="ARBA00022500"/>
    </source>
</evidence>
<comment type="caution">
    <text evidence="7">The sequence shown here is derived from an EMBL/GenBank/DDBJ whole genome shotgun (WGS) entry which is preliminary data.</text>
</comment>
<dbReference type="CDD" id="cd00130">
    <property type="entry name" value="PAS"/>
    <property type="match status" value="1"/>
</dbReference>
<dbReference type="PROSITE" id="PS50885">
    <property type="entry name" value="HAMP"/>
    <property type="match status" value="1"/>
</dbReference>
<keyword evidence="8" id="KW-1185">Reference proteome</keyword>
<dbReference type="Pfam" id="PF08448">
    <property type="entry name" value="PAS_4"/>
    <property type="match status" value="1"/>
</dbReference>
<evidence type="ECO:0000259" key="4">
    <source>
        <dbReference type="PROSITE" id="PS50111"/>
    </source>
</evidence>
<dbReference type="SUPFAM" id="SSF55785">
    <property type="entry name" value="PYP-like sensor domain (PAS domain)"/>
    <property type="match status" value="1"/>
</dbReference>
<dbReference type="Gene3D" id="3.30.450.20">
    <property type="entry name" value="PAS domain"/>
    <property type="match status" value="1"/>
</dbReference>
<protein>
    <submittedName>
        <fullName evidence="7">Methyl-accepting chemotaxis protein</fullName>
    </submittedName>
</protein>
<dbReference type="Pfam" id="PF00015">
    <property type="entry name" value="MCPsignal"/>
    <property type="match status" value="1"/>
</dbReference>
<dbReference type="Gene3D" id="1.10.287.950">
    <property type="entry name" value="Methyl-accepting chemotaxis protein"/>
    <property type="match status" value="1"/>
</dbReference>
<dbReference type="InterPro" id="IPR035965">
    <property type="entry name" value="PAS-like_dom_sf"/>
</dbReference>
<dbReference type="NCBIfam" id="TIGR00229">
    <property type="entry name" value="sensory_box"/>
    <property type="match status" value="1"/>
</dbReference>
<feature type="domain" description="PAS" evidence="5">
    <location>
        <begin position="14"/>
        <end position="61"/>
    </location>
</feature>
<evidence type="ECO:0000259" key="5">
    <source>
        <dbReference type="PROSITE" id="PS50112"/>
    </source>
</evidence>
<dbReference type="PRINTS" id="PR00260">
    <property type="entry name" value="CHEMTRNSDUCR"/>
</dbReference>
<dbReference type="GO" id="GO:0004888">
    <property type="term" value="F:transmembrane signaling receptor activity"/>
    <property type="evidence" value="ECO:0007669"/>
    <property type="project" value="InterPro"/>
</dbReference>
<dbReference type="PANTHER" id="PTHR43531">
    <property type="entry name" value="PROTEIN ICFG"/>
    <property type="match status" value="1"/>
</dbReference>
<dbReference type="GO" id="GO:0007165">
    <property type="term" value="P:signal transduction"/>
    <property type="evidence" value="ECO:0007669"/>
    <property type="project" value="UniProtKB-KW"/>
</dbReference>
<dbReference type="PROSITE" id="PS50112">
    <property type="entry name" value="PAS"/>
    <property type="match status" value="1"/>
</dbReference>
<dbReference type="InterPro" id="IPR003660">
    <property type="entry name" value="HAMP_dom"/>
</dbReference>
<keyword evidence="3" id="KW-0807">Transducer</keyword>
<feature type="domain" description="Methyl-accepting transducer" evidence="4">
    <location>
        <begin position="206"/>
        <end position="435"/>
    </location>
</feature>
<dbReference type="GO" id="GO:0016020">
    <property type="term" value="C:membrane"/>
    <property type="evidence" value="ECO:0007669"/>
    <property type="project" value="InterPro"/>
</dbReference>
<accession>A0A7W7ISK4</accession>
<feature type="domain" description="HAMP" evidence="6">
    <location>
        <begin position="149"/>
        <end position="201"/>
    </location>
</feature>
<reference evidence="7 8" key="1">
    <citation type="submission" date="2020-08" db="EMBL/GenBank/DDBJ databases">
        <title>Functional genomics of gut bacteria from endangered species of beetles.</title>
        <authorList>
            <person name="Carlos-Shanley C."/>
        </authorList>
    </citation>
    <scope>NUCLEOTIDE SEQUENCE [LARGE SCALE GENOMIC DNA]</scope>
    <source>
        <strain evidence="7 8">S00123</strain>
    </source>
</reference>
<sequence length="460" mass="49658">MFARRRDRRLAETEMREMRAMLSALQRSQAVIEFDLQGHVLTANQNFLNVLGYALDEVRGRHHRMFLDQDEARSTAYAAFWARLNNGEFIADKFTRFGKGGRRVVIEATYNPILDEQGAPYKVVKFATDVTAAEEERARRAESDRLAAQNQAAAVSGAGGALEALAAGDLTYLITTPFPENYRLLRTNFNKAITSLDSAMGVIRSSAGAMQSGAIDISGSAEDLMRRTERQDESLKKTTVALDQVAATVRQTTDNARAADGVVVQTRALAENGIAVLGRAVGAMEEIERASRHIGDIVGVMDEIAFQTNLLALNAGVEAARAGEAGRGFAVVAAEVRALAQRSADSAREIKLLISSSTAKVDDGVALVRQSGEALTAINSGIKEVSDLMTEVRASTADQAHRLVEVDSAIADMNQVTRQNAGMVEQLRSGSLSLRADCAELTDLIGRFRITDDQPLAVAV</sequence>
<keyword evidence="1" id="KW-0145">Chemotaxis</keyword>
<gene>
    <name evidence="7" type="ORF">HNP32_003496</name>
</gene>
<dbReference type="InterPro" id="IPR051310">
    <property type="entry name" value="MCP_chemotaxis"/>
</dbReference>
<dbReference type="InterPro" id="IPR000014">
    <property type="entry name" value="PAS"/>
</dbReference>
<evidence type="ECO:0000313" key="8">
    <source>
        <dbReference type="Proteomes" id="UP000539957"/>
    </source>
</evidence>
<dbReference type="GO" id="GO:0006935">
    <property type="term" value="P:chemotaxis"/>
    <property type="evidence" value="ECO:0007669"/>
    <property type="project" value="UniProtKB-KW"/>
</dbReference>
<evidence type="ECO:0000313" key="7">
    <source>
        <dbReference type="EMBL" id="MBB4799736.1"/>
    </source>
</evidence>